<dbReference type="EMBL" id="JARKIB010000378">
    <property type="protein sequence ID" value="KAJ7712040.1"/>
    <property type="molecule type" value="Genomic_DNA"/>
</dbReference>
<keyword evidence="2" id="KW-1185">Reference proteome</keyword>
<evidence type="ECO:0000313" key="1">
    <source>
        <dbReference type="EMBL" id="KAJ7712040.1"/>
    </source>
</evidence>
<accession>A0AAD7H4W5</accession>
<name>A0AAD7H4W5_9AGAR</name>
<dbReference type="AlphaFoldDB" id="A0AAD7H4W5"/>
<reference evidence="1" key="1">
    <citation type="submission" date="2023-03" db="EMBL/GenBank/DDBJ databases">
        <title>Massive genome expansion in bonnet fungi (Mycena s.s.) driven by repeated elements and novel gene families across ecological guilds.</title>
        <authorList>
            <consortium name="Lawrence Berkeley National Laboratory"/>
            <person name="Harder C.B."/>
            <person name="Miyauchi S."/>
            <person name="Viragh M."/>
            <person name="Kuo A."/>
            <person name="Thoen E."/>
            <person name="Andreopoulos B."/>
            <person name="Lu D."/>
            <person name="Skrede I."/>
            <person name="Drula E."/>
            <person name="Henrissat B."/>
            <person name="Morin E."/>
            <person name="Kohler A."/>
            <person name="Barry K."/>
            <person name="LaButti K."/>
            <person name="Morin E."/>
            <person name="Salamov A."/>
            <person name="Lipzen A."/>
            <person name="Mereny Z."/>
            <person name="Hegedus B."/>
            <person name="Baldrian P."/>
            <person name="Stursova M."/>
            <person name="Weitz H."/>
            <person name="Taylor A."/>
            <person name="Grigoriev I.V."/>
            <person name="Nagy L.G."/>
            <person name="Martin F."/>
            <person name="Kauserud H."/>
        </authorList>
    </citation>
    <scope>NUCLEOTIDE SEQUENCE</scope>
    <source>
        <strain evidence="1">CBHHK182m</strain>
    </source>
</reference>
<evidence type="ECO:0000313" key="2">
    <source>
        <dbReference type="Proteomes" id="UP001215598"/>
    </source>
</evidence>
<comment type="caution">
    <text evidence="1">The sequence shown here is derived from an EMBL/GenBank/DDBJ whole genome shotgun (WGS) entry which is preliminary data.</text>
</comment>
<proteinExistence type="predicted"/>
<protein>
    <submittedName>
        <fullName evidence="1">Uncharacterized protein</fullName>
    </submittedName>
</protein>
<dbReference type="Proteomes" id="UP001215598">
    <property type="component" value="Unassembled WGS sequence"/>
</dbReference>
<organism evidence="1 2">
    <name type="scientific">Mycena metata</name>
    <dbReference type="NCBI Taxonomy" id="1033252"/>
    <lineage>
        <taxon>Eukaryota</taxon>
        <taxon>Fungi</taxon>
        <taxon>Dikarya</taxon>
        <taxon>Basidiomycota</taxon>
        <taxon>Agaricomycotina</taxon>
        <taxon>Agaricomycetes</taxon>
        <taxon>Agaricomycetidae</taxon>
        <taxon>Agaricales</taxon>
        <taxon>Marasmiineae</taxon>
        <taxon>Mycenaceae</taxon>
        <taxon>Mycena</taxon>
    </lineage>
</organism>
<gene>
    <name evidence="1" type="ORF">B0H16DRAFT_1900281</name>
</gene>
<sequence>MICHARSHNYQHQQTTAPFGQHTSSLCPTSESMPPPDPFSIDTIHSQPFSPTQPQQRIHFPPFAVSIPHPFDNTLINNVHTHSHPLADDTTTSDDTWTHNPYQHDDDDPFPHAALKSIQGPPAKSTHSRRDVHECVAPFHPAIYHCTAMAVDTENPLNAPSCETMAQWSPRTEICLMRAGRVTSDTQRQNLYEEFGWEIPQRFFTA</sequence>